<proteinExistence type="predicted"/>
<protein>
    <submittedName>
        <fullName evidence="2">Uncharacterized protein</fullName>
    </submittedName>
</protein>
<feature type="compositionally biased region" description="Acidic residues" evidence="1">
    <location>
        <begin position="30"/>
        <end position="40"/>
    </location>
</feature>
<sequence>MSDNESTSEGSVIIIDEIEDSAETGNIRDEIEEPSVNEDETNDFEELAGAVADITINDESNETVNQMNDESNETVNQLNDESNETENQMNDE</sequence>
<dbReference type="EMBL" id="BGPR01007752">
    <property type="protein sequence ID" value="GBN29244.1"/>
    <property type="molecule type" value="Genomic_DNA"/>
</dbReference>
<keyword evidence="3" id="KW-1185">Reference proteome</keyword>
<feature type="region of interest" description="Disordered" evidence="1">
    <location>
        <begin position="1"/>
        <end position="40"/>
    </location>
</feature>
<feature type="compositionally biased region" description="Polar residues" evidence="1">
    <location>
        <begin position="1"/>
        <end position="10"/>
    </location>
</feature>
<evidence type="ECO:0000313" key="3">
    <source>
        <dbReference type="Proteomes" id="UP000499080"/>
    </source>
</evidence>
<feature type="compositionally biased region" description="Polar residues" evidence="1">
    <location>
        <begin position="71"/>
        <end position="80"/>
    </location>
</feature>
<dbReference type="AlphaFoldDB" id="A0A4Y2MSE3"/>
<name>A0A4Y2MSE3_ARAVE</name>
<gene>
    <name evidence="2" type="ORF">AVEN_45433_1</name>
</gene>
<feature type="compositionally biased region" description="Acidic residues" evidence="1">
    <location>
        <begin position="81"/>
        <end position="92"/>
    </location>
</feature>
<organism evidence="2 3">
    <name type="scientific">Araneus ventricosus</name>
    <name type="common">Orbweaver spider</name>
    <name type="synonym">Epeira ventricosa</name>
    <dbReference type="NCBI Taxonomy" id="182803"/>
    <lineage>
        <taxon>Eukaryota</taxon>
        <taxon>Metazoa</taxon>
        <taxon>Ecdysozoa</taxon>
        <taxon>Arthropoda</taxon>
        <taxon>Chelicerata</taxon>
        <taxon>Arachnida</taxon>
        <taxon>Araneae</taxon>
        <taxon>Araneomorphae</taxon>
        <taxon>Entelegynae</taxon>
        <taxon>Araneoidea</taxon>
        <taxon>Araneidae</taxon>
        <taxon>Araneus</taxon>
    </lineage>
</organism>
<reference evidence="2 3" key="1">
    <citation type="journal article" date="2019" name="Sci. Rep.">
        <title>Orb-weaving spider Araneus ventricosus genome elucidates the spidroin gene catalogue.</title>
        <authorList>
            <person name="Kono N."/>
            <person name="Nakamura H."/>
            <person name="Ohtoshi R."/>
            <person name="Moran D.A.P."/>
            <person name="Shinohara A."/>
            <person name="Yoshida Y."/>
            <person name="Fujiwara M."/>
            <person name="Mori M."/>
            <person name="Tomita M."/>
            <person name="Arakawa K."/>
        </authorList>
    </citation>
    <scope>NUCLEOTIDE SEQUENCE [LARGE SCALE GENOMIC DNA]</scope>
</reference>
<evidence type="ECO:0000313" key="2">
    <source>
        <dbReference type="EMBL" id="GBN29244.1"/>
    </source>
</evidence>
<evidence type="ECO:0000256" key="1">
    <source>
        <dbReference type="SAM" id="MobiDB-lite"/>
    </source>
</evidence>
<dbReference type="Proteomes" id="UP000499080">
    <property type="component" value="Unassembled WGS sequence"/>
</dbReference>
<feature type="non-terminal residue" evidence="2">
    <location>
        <position position="92"/>
    </location>
</feature>
<accession>A0A4Y2MSE3</accession>
<comment type="caution">
    <text evidence="2">The sequence shown here is derived from an EMBL/GenBank/DDBJ whole genome shotgun (WGS) entry which is preliminary data.</text>
</comment>
<feature type="region of interest" description="Disordered" evidence="1">
    <location>
        <begin position="71"/>
        <end position="92"/>
    </location>
</feature>